<evidence type="ECO:0000256" key="5">
    <source>
        <dbReference type="PIRSR" id="PIRSR000137-2"/>
    </source>
</evidence>
<dbReference type="KEGG" id="scac:106085755"/>
<dbReference type="PROSITE" id="PS00623">
    <property type="entry name" value="GMC_OXRED_1"/>
    <property type="match status" value="1"/>
</dbReference>
<evidence type="ECO:0000313" key="9">
    <source>
        <dbReference type="EnsemblMetazoa" id="SCAU012464-PA"/>
    </source>
</evidence>
<dbReference type="InterPro" id="IPR012132">
    <property type="entry name" value="GMC_OxRdtase"/>
</dbReference>
<dbReference type="InterPro" id="IPR007867">
    <property type="entry name" value="GMC_OxRtase_C"/>
</dbReference>
<dbReference type="SUPFAM" id="SSF54373">
    <property type="entry name" value="FAD-linked reductases, C-terminal domain"/>
    <property type="match status" value="1"/>
</dbReference>
<dbReference type="Gene3D" id="3.50.50.60">
    <property type="entry name" value="FAD/NAD(P)-binding domain"/>
    <property type="match status" value="1"/>
</dbReference>
<feature type="binding site" evidence="5">
    <location>
        <position position="273"/>
    </location>
    <ligand>
        <name>FAD</name>
        <dbReference type="ChEBI" id="CHEBI:57692"/>
    </ligand>
</feature>
<dbReference type="PANTHER" id="PTHR11552:SF147">
    <property type="entry name" value="CHOLINE DEHYDROGENASE, MITOCHONDRIAL"/>
    <property type="match status" value="1"/>
</dbReference>
<reference evidence="9" key="1">
    <citation type="submission" date="2020-05" db="UniProtKB">
        <authorList>
            <consortium name="EnsemblMetazoa"/>
        </authorList>
    </citation>
    <scope>IDENTIFICATION</scope>
    <source>
        <strain evidence="9">USDA</strain>
    </source>
</reference>
<accession>A0A1I8PZF5</accession>
<dbReference type="Gene3D" id="3.30.560.10">
    <property type="entry name" value="Glucose Oxidase, domain 3"/>
    <property type="match status" value="1"/>
</dbReference>
<dbReference type="STRING" id="35570.A0A1I8PZF5"/>
<feature type="domain" description="Glucose-methanol-choline oxidoreductase N-terminal" evidence="7">
    <location>
        <begin position="138"/>
        <end position="161"/>
    </location>
</feature>
<dbReference type="AlphaFoldDB" id="A0A1I8PZF5"/>
<proteinExistence type="inferred from homology"/>
<evidence type="ECO:0000259" key="8">
    <source>
        <dbReference type="PROSITE" id="PS00624"/>
    </source>
</evidence>
<dbReference type="EnsemblMetazoa" id="SCAU012464-RA">
    <property type="protein sequence ID" value="SCAU012464-PA"/>
    <property type="gene ID" value="SCAU012464"/>
</dbReference>
<dbReference type="GO" id="GO:0050660">
    <property type="term" value="F:flavin adenine dinucleotide binding"/>
    <property type="evidence" value="ECO:0007669"/>
    <property type="project" value="InterPro"/>
</dbReference>
<dbReference type="GO" id="GO:0016614">
    <property type="term" value="F:oxidoreductase activity, acting on CH-OH group of donors"/>
    <property type="evidence" value="ECO:0007669"/>
    <property type="project" value="InterPro"/>
</dbReference>
<dbReference type="InterPro" id="IPR036188">
    <property type="entry name" value="FAD/NAD-bd_sf"/>
</dbReference>
<dbReference type="Pfam" id="PF05199">
    <property type="entry name" value="GMC_oxred_C"/>
    <property type="match status" value="1"/>
</dbReference>
<dbReference type="Proteomes" id="UP000095300">
    <property type="component" value="Unassembled WGS sequence"/>
</dbReference>
<sequence>MSAAASLAAQCAIPSVGPVNALVTLLVQSILTAQCNISRVDEWPEDYADEALRKGLDTFDFVVIGAGSAGSVMASRLSENPLWKVLLLEAGGDPPPESEVPRLLFFNQHSNASYAYHTLPNERSCKAWENNQCHWPRGKILGGSGAINAMLYVRGNRRDYDRWCAEGSEGWCYDQVWPYLQKSITPQGDDTKPLGHMTINEFARYDEHISNLFLRGSSELGIPQVEDFLEGNYVGYAYVKATVVDGQRSSSAKGYLSKVSKRPNLKVIKNAQVTKLNFNKNGNHVESVEFKLRQKHSLKVKVGKEAIVSGGSLESPKLLMLSGVGPRDVLKPLNIPVIHDLPVGENLEDHVLGHIYIRVPAKPSDPKEMLDSIYDYIMHNSGPLTSTGPFALTAFIKTNVSDPEPYPDVEMHHVTFSRGKSLFFQNYLEAIEAKAEYKQHLLEQVENYDVIDVFVLVSHPLSRGSLKLKSSSYEDQPLIDAAYFSRDEDLEILLNGFKYMARLEQTSAFKEMKAEIIHIPIEECDKLTFKSPEYWRCYASYFSGTCYHPTTTVRMGATTDKNTCVDPQLKVKGVDNLRVVDASIMPYVTSGNTNAPTIMIAEKAADMIKDQWQVVVETAENMKEEL</sequence>
<keyword evidence="4 5" id="KW-0274">FAD</keyword>
<dbReference type="PANTHER" id="PTHR11552">
    <property type="entry name" value="GLUCOSE-METHANOL-CHOLINE GMC OXIDOREDUCTASE"/>
    <property type="match status" value="1"/>
</dbReference>
<dbReference type="SUPFAM" id="SSF51905">
    <property type="entry name" value="FAD/NAD(P)-binding domain"/>
    <property type="match status" value="1"/>
</dbReference>
<dbReference type="OrthoDB" id="269227at2759"/>
<gene>
    <name evidence="9" type="primary">106085755</name>
</gene>
<evidence type="ECO:0000256" key="6">
    <source>
        <dbReference type="RuleBase" id="RU003968"/>
    </source>
</evidence>
<keyword evidence="10" id="KW-1185">Reference proteome</keyword>
<name>A0A1I8PZF5_STOCA</name>
<dbReference type="Pfam" id="PF00732">
    <property type="entry name" value="GMC_oxred_N"/>
    <property type="match status" value="1"/>
</dbReference>
<protein>
    <recommendedName>
        <fullName evidence="7 8">Glucose-methanol-choline oxidoreductase N-terminal domain-containing protein</fullName>
    </recommendedName>
</protein>
<evidence type="ECO:0000256" key="3">
    <source>
        <dbReference type="ARBA" id="ARBA00022630"/>
    </source>
</evidence>
<dbReference type="VEuPathDB" id="VectorBase:SCAU012464"/>
<dbReference type="InterPro" id="IPR000172">
    <property type="entry name" value="GMC_OxRdtase_N"/>
</dbReference>
<evidence type="ECO:0000313" key="10">
    <source>
        <dbReference type="Proteomes" id="UP000095300"/>
    </source>
</evidence>
<comment type="cofactor">
    <cofactor evidence="1 5">
        <name>FAD</name>
        <dbReference type="ChEBI" id="CHEBI:57692"/>
    </cofactor>
</comment>
<organism evidence="9 10">
    <name type="scientific">Stomoxys calcitrans</name>
    <name type="common">Stable fly</name>
    <name type="synonym">Conops calcitrans</name>
    <dbReference type="NCBI Taxonomy" id="35570"/>
    <lineage>
        <taxon>Eukaryota</taxon>
        <taxon>Metazoa</taxon>
        <taxon>Ecdysozoa</taxon>
        <taxon>Arthropoda</taxon>
        <taxon>Hexapoda</taxon>
        <taxon>Insecta</taxon>
        <taxon>Pterygota</taxon>
        <taxon>Neoptera</taxon>
        <taxon>Endopterygota</taxon>
        <taxon>Diptera</taxon>
        <taxon>Brachycera</taxon>
        <taxon>Muscomorpha</taxon>
        <taxon>Muscoidea</taxon>
        <taxon>Muscidae</taxon>
        <taxon>Stomoxys</taxon>
    </lineage>
</organism>
<evidence type="ECO:0000256" key="2">
    <source>
        <dbReference type="ARBA" id="ARBA00010790"/>
    </source>
</evidence>
<comment type="similarity">
    <text evidence="2 6">Belongs to the GMC oxidoreductase family.</text>
</comment>
<dbReference type="PROSITE" id="PS00624">
    <property type="entry name" value="GMC_OXRED_2"/>
    <property type="match status" value="1"/>
</dbReference>
<evidence type="ECO:0000259" key="7">
    <source>
        <dbReference type="PROSITE" id="PS00623"/>
    </source>
</evidence>
<dbReference type="PIRSF" id="PIRSF000137">
    <property type="entry name" value="Alcohol_oxidase"/>
    <property type="match status" value="1"/>
</dbReference>
<evidence type="ECO:0000256" key="1">
    <source>
        <dbReference type="ARBA" id="ARBA00001974"/>
    </source>
</evidence>
<evidence type="ECO:0000256" key="4">
    <source>
        <dbReference type="ARBA" id="ARBA00022827"/>
    </source>
</evidence>
<feature type="domain" description="Glucose-methanol-choline oxidoreductase N-terminal" evidence="8">
    <location>
        <begin position="311"/>
        <end position="325"/>
    </location>
</feature>
<keyword evidence="3 6" id="KW-0285">Flavoprotein</keyword>